<evidence type="ECO:0000313" key="3">
    <source>
        <dbReference type="Proteomes" id="UP000632289"/>
    </source>
</evidence>
<feature type="compositionally biased region" description="Gly residues" evidence="1">
    <location>
        <begin position="64"/>
        <end position="86"/>
    </location>
</feature>
<feature type="compositionally biased region" description="Basic and acidic residues" evidence="1">
    <location>
        <begin position="50"/>
        <end position="61"/>
    </location>
</feature>
<protein>
    <submittedName>
        <fullName evidence="2">Antitoxin</fullName>
    </submittedName>
</protein>
<keyword evidence="3" id="KW-1185">Reference proteome</keyword>
<comment type="caution">
    <text evidence="2">The sequence shown here is derived from an EMBL/GenBank/DDBJ whole genome shotgun (WGS) entry which is preliminary data.</text>
</comment>
<proteinExistence type="predicted"/>
<dbReference type="InterPro" id="IPR028037">
    <property type="entry name" value="Antitoxin_Rv0909/MT0933"/>
</dbReference>
<name>A0A927EZ24_9ACTN</name>
<evidence type="ECO:0000313" key="2">
    <source>
        <dbReference type="EMBL" id="MBD3932604.1"/>
    </source>
</evidence>
<dbReference type="Proteomes" id="UP000632289">
    <property type="component" value="Unassembled WGS sequence"/>
</dbReference>
<feature type="region of interest" description="Disordered" evidence="1">
    <location>
        <begin position="14"/>
        <end position="86"/>
    </location>
</feature>
<gene>
    <name evidence="2" type="ORF">IF129_13715</name>
</gene>
<dbReference type="RefSeq" id="WP_191209910.1">
    <property type="nucleotide sequence ID" value="NZ_BAABKL010000014.1"/>
</dbReference>
<dbReference type="Pfam" id="PF14013">
    <property type="entry name" value="MT0933_antitox"/>
    <property type="match status" value="1"/>
</dbReference>
<organism evidence="2 3">
    <name type="scientific">Streptomyces chumphonensis</name>
    <dbReference type="NCBI Taxonomy" id="1214925"/>
    <lineage>
        <taxon>Bacteria</taxon>
        <taxon>Bacillati</taxon>
        <taxon>Actinomycetota</taxon>
        <taxon>Actinomycetes</taxon>
        <taxon>Kitasatosporales</taxon>
        <taxon>Streptomycetaceae</taxon>
        <taxon>Streptomyces</taxon>
    </lineage>
</organism>
<sequence>MSMMDKLKGLLVKHESKVGQAVDRAAQMADKKTKGKYSGQLRTGSQKARQAVDRLADEQRRRGPGGPGGHPGPGGPGPGGQPGGPR</sequence>
<accession>A0A927EZ24</accession>
<dbReference type="AlphaFoldDB" id="A0A927EZ24"/>
<reference evidence="2" key="1">
    <citation type="submission" date="2020-09" db="EMBL/GenBank/DDBJ databases">
        <title>Secondary metabolite and genome analysis of marine Streptomyces chumphonensis KK1-2T.</title>
        <authorList>
            <person name="Phongsopitanun W."/>
            <person name="Kanchanasin P."/>
            <person name="Pittayakhajonwut P."/>
            <person name="Suwanborirux K."/>
            <person name="Tanasupawat S."/>
        </authorList>
    </citation>
    <scope>NUCLEOTIDE SEQUENCE</scope>
    <source>
        <strain evidence="2">KK1-2</strain>
    </source>
</reference>
<evidence type="ECO:0000256" key="1">
    <source>
        <dbReference type="SAM" id="MobiDB-lite"/>
    </source>
</evidence>
<dbReference type="EMBL" id="JACXYU010000006">
    <property type="protein sequence ID" value="MBD3932604.1"/>
    <property type="molecule type" value="Genomic_DNA"/>
</dbReference>